<organism evidence="3 4">
    <name type="scientific">Sclerotinia nivalis</name>
    <dbReference type="NCBI Taxonomy" id="352851"/>
    <lineage>
        <taxon>Eukaryota</taxon>
        <taxon>Fungi</taxon>
        <taxon>Dikarya</taxon>
        <taxon>Ascomycota</taxon>
        <taxon>Pezizomycotina</taxon>
        <taxon>Leotiomycetes</taxon>
        <taxon>Helotiales</taxon>
        <taxon>Sclerotiniaceae</taxon>
        <taxon>Sclerotinia</taxon>
    </lineage>
</organism>
<dbReference type="CDD" id="cd02440">
    <property type="entry name" value="AdoMet_MTases"/>
    <property type="match status" value="1"/>
</dbReference>
<keyword evidence="4" id="KW-1185">Reference proteome</keyword>
<proteinExistence type="predicted"/>
<feature type="domain" description="Methyltransferase type 12" evidence="2">
    <location>
        <begin position="67"/>
        <end position="181"/>
    </location>
</feature>
<dbReference type="Pfam" id="PF08242">
    <property type="entry name" value="Methyltransf_12"/>
    <property type="match status" value="1"/>
</dbReference>
<feature type="region of interest" description="Disordered" evidence="1">
    <location>
        <begin position="1"/>
        <end position="20"/>
    </location>
</feature>
<accession>A0A9X0ANB8</accession>
<dbReference type="Proteomes" id="UP001152300">
    <property type="component" value="Unassembled WGS sequence"/>
</dbReference>
<dbReference type="PANTHER" id="PTHR43861">
    <property type="entry name" value="TRANS-ACONITATE 2-METHYLTRANSFERASE-RELATED"/>
    <property type="match status" value="1"/>
</dbReference>
<name>A0A9X0ANB8_9HELO</name>
<dbReference type="Gene3D" id="3.40.50.150">
    <property type="entry name" value="Vaccinia Virus protein VP39"/>
    <property type="match status" value="1"/>
</dbReference>
<evidence type="ECO:0000256" key="1">
    <source>
        <dbReference type="SAM" id="MobiDB-lite"/>
    </source>
</evidence>
<dbReference type="OrthoDB" id="66144at2759"/>
<feature type="compositionally biased region" description="Low complexity" evidence="1">
    <location>
        <begin position="8"/>
        <end position="18"/>
    </location>
</feature>
<dbReference type="SUPFAM" id="SSF53335">
    <property type="entry name" value="S-adenosyl-L-methionine-dependent methyltransferases"/>
    <property type="match status" value="1"/>
</dbReference>
<evidence type="ECO:0000259" key="2">
    <source>
        <dbReference type="Pfam" id="PF08242"/>
    </source>
</evidence>
<comment type="caution">
    <text evidence="3">The sequence shown here is derived from an EMBL/GenBank/DDBJ whole genome shotgun (WGS) entry which is preliminary data.</text>
</comment>
<dbReference type="AlphaFoldDB" id="A0A9X0ANB8"/>
<dbReference type="InterPro" id="IPR013217">
    <property type="entry name" value="Methyltransf_12"/>
</dbReference>
<dbReference type="PANTHER" id="PTHR43861:SF1">
    <property type="entry name" value="TRANS-ACONITATE 2-METHYLTRANSFERASE"/>
    <property type="match status" value="1"/>
</dbReference>
<evidence type="ECO:0000313" key="3">
    <source>
        <dbReference type="EMBL" id="KAJ8065800.1"/>
    </source>
</evidence>
<evidence type="ECO:0000313" key="4">
    <source>
        <dbReference type="Proteomes" id="UP001152300"/>
    </source>
</evidence>
<dbReference type="EMBL" id="JAPEIS010000006">
    <property type="protein sequence ID" value="KAJ8065800.1"/>
    <property type="molecule type" value="Genomic_DNA"/>
</dbReference>
<protein>
    <recommendedName>
        <fullName evidence="2">Methyltransferase type 12 domain-containing protein</fullName>
    </recommendedName>
</protein>
<dbReference type="InterPro" id="IPR029063">
    <property type="entry name" value="SAM-dependent_MTases_sf"/>
</dbReference>
<sequence length="369" mass="40806">MEAIEELPTSPTPTSTSSLRALIPAPSDLTEHYDRLAFSYDDATTFHKSLAEEYVKYVKPVAGEKLLDLACGTGLVGFALNSHVRLSYIHGIDVSSKMLDFACSKISSVQNHVNMKGIILQPPDSPETDILFEHHDITSLSTLPSLSERGGTFDIITICSAFVLLPSPLESLHSWIPYLKPASTTGAFIPGGRLVLDIPHPSCMIGLSLFSKLAPKFGTSVLGPRNWIGSSEGSAMKNLKKLMRAAGLTRVEALKSRIFHDIPAATPLGEGIGRIIHEGTETERREWPATREAGSKIYDLMTKRPGLHQWKEGTEKENKCKKASWIWEWVQLGVSDDDGEMWVRGGRINNWYWMEGVSKRMLTIKICVS</sequence>
<gene>
    <name evidence="3" type="ORF">OCU04_006463</name>
</gene>
<reference evidence="3" key="1">
    <citation type="submission" date="2022-11" db="EMBL/GenBank/DDBJ databases">
        <title>Genome Resource of Sclerotinia nivalis Strain SnTB1, a Plant Pathogen Isolated from American Ginseng.</title>
        <authorList>
            <person name="Fan S."/>
        </authorList>
    </citation>
    <scope>NUCLEOTIDE SEQUENCE</scope>
    <source>
        <strain evidence="3">SnTB1</strain>
    </source>
</reference>